<evidence type="ECO:0000256" key="5">
    <source>
        <dbReference type="ARBA" id="ARBA00022840"/>
    </source>
</evidence>
<dbReference type="InterPro" id="IPR046357">
    <property type="entry name" value="PPIase_dom_sf"/>
</dbReference>
<dbReference type="InterPro" id="IPR012094">
    <property type="entry name" value="tRNA_Ile_lys_synt"/>
</dbReference>
<dbReference type="GO" id="GO:0032267">
    <property type="term" value="F:tRNA(Ile)-lysidine synthase activity"/>
    <property type="evidence" value="ECO:0007669"/>
    <property type="project" value="UniProtKB-EC"/>
</dbReference>
<dbReference type="PANTHER" id="PTHR43033:SF1">
    <property type="entry name" value="TRNA(ILE)-LYSIDINE SYNTHASE-RELATED"/>
    <property type="match status" value="1"/>
</dbReference>
<dbReference type="SUPFAM" id="SSF52402">
    <property type="entry name" value="Adenine nucleotide alpha hydrolases-like"/>
    <property type="match status" value="1"/>
</dbReference>
<evidence type="ECO:0000256" key="3">
    <source>
        <dbReference type="ARBA" id="ARBA00022694"/>
    </source>
</evidence>
<reference evidence="12" key="1">
    <citation type="submission" date="2022-12" db="EMBL/GenBank/DDBJ databases">
        <authorList>
            <person name="Webb A."/>
        </authorList>
    </citation>
    <scope>NUCLEOTIDE SEQUENCE</scope>
    <source>
        <strain evidence="12">Hp1</strain>
    </source>
</reference>
<name>A0AAV0UWN6_HYABA</name>
<feature type="region of interest" description="Disordered" evidence="10">
    <location>
        <begin position="558"/>
        <end position="622"/>
    </location>
</feature>
<dbReference type="GO" id="GO:0008033">
    <property type="term" value="P:tRNA processing"/>
    <property type="evidence" value="ECO:0007669"/>
    <property type="project" value="UniProtKB-KW"/>
</dbReference>
<gene>
    <name evidence="12" type="ORF">HBR001_LOCUS8425</name>
</gene>
<evidence type="ECO:0000313" key="13">
    <source>
        <dbReference type="Proteomes" id="UP001162031"/>
    </source>
</evidence>
<dbReference type="Pfam" id="PF01171">
    <property type="entry name" value="ATP_bind_3"/>
    <property type="match status" value="1"/>
</dbReference>
<evidence type="ECO:0000256" key="6">
    <source>
        <dbReference type="ARBA" id="ARBA00023110"/>
    </source>
</evidence>
<evidence type="ECO:0000256" key="1">
    <source>
        <dbReference type="ARBA" id="ARBA00000971"/>
    </source>
</evidence>
<evidence type="ECO:0000256" key="8">
    <source>
        <dbReference type="ARBA" id="ARBA00048539"/>
    </source>
</evidence>
<dbReference type="EMBL" id="CANTFL010001449">
    <property type="protein sequence ID" value="CAI5741287.1"/>
    <property type="molecule type" value="Genomic_DNA"/>
</dbReference>
<dbReference type="InterPro" id="IPR001179">
    <property type="entry name" value="PPIase_FKBP_dom"/>
</dbReference>
<dbReference type="GO" id="GO:0005524">
    <property type="term" value="F:ATP binding"/>
    <property type="evidence" value="ECO:0007669"/>
    <property type="project" value="UniProtKB-KW"/>
</dbReference>
<evidence type="ECO:0000313" key="12">
    <source>
        <dbReference type="EMBL" id="CAI5741287.1"/>
    </source>
</evidence>
<keyword evidence="6 9" id="KW-0697">Rotamase</keyword>
<proteinExistence type="inferred from homology"/>
<dbReference type="SUPFAM" id="SSF54534">
    <property type="entry name" value="FKBP-like"/>
    <property type="match status" value="1"/>
</dbReference>
<evidence type="ECO:0000256" key="4">
    <source>
        <dbReference type="ARBA" id="ARBA00022741"/>
    </source>
</evidence>
<dbReference type="GO" id="GO:0003755">
    <property type="term" value="F:peptidyl-prolyl cis-trans isomerase activity"/>
    <property type="evidence" value="ECO:0007669"/>
    <property type="project" value="UniProtKB-KW"/>
</dbReference>
<comment type="catalytic activity">
    <reaction evidence="1 9">
        <text>[protein]-peptidylproline (omega=180) = [protein]-peptidylproline (omega=0)</text>
        <dbReference type="Rhea" id="RHEA:16237"/>
        <dbReference type="Rhea" id="RHEA-COMP:10747"/>
        <dbReference type="Rhea" id="RHEA-COMP:10748"/>
        <dbReference type="ChEBI" id="CHEBI:83833"/>
        <dbReference type="ChEBI" id="CHEBI:83834"/>
        <dbReference type="EC" id="5.2.1.8"/>
    </reaction>
</comment>
<dbReference type="Pfam" id="PF17800">
    <property type="entry name" value="NPL"/>
    <property type="match status" value="1"/>
</dbReference>
<sequence length="800" mass="88969">MRLQHYGLFALRIGIQQALPVPRRLFRTRIATLAIHRVVDTNRINGSSLVSAALFADLMHQCGISEKRLRADLYPLEKGHCARPHEFPLAVAVSGGADSMALMLLLREYLQLRCIQTPLLAVTVDHRLRPESSAEAREVSTICAAREGIRHITRVCDWQCEEMELHAGDERVVAMDTARPTRPHESKMEEHARRYRYDLLRQVCIEYRVQCLFVAHNRGDQLETTLFRLGRASGVNGLAGIARQLPLFPAAHLSRCSRDWPALATNEMTTVVRPLLSVTKDQLMATCGRFQQTWIHDPSNDDPTYDRVRVRQALKRIEEERGAAILDLFARFQQTAETAKHEFARLEQRVLHKYTVLWQSDVVVVHMAMVRDPDVFDELLYRVLSRIIVHVGNKEAPPRLASVARLARALRSLESGKQLTLGGCRKADCVEVAPVPGFFGHVIQPGCALKWSNEVEDFCLQLNSAALGAQVAKGRSTLSVVAKTSKIALCTLTPEGAEQWNLTQTFTPIDGEIEFVVDGPNAIHLTGFIEVKEEEDSGDEHDFDDIGEDEDEEMMVFGDGSSSEAEEDALEEDETSDDDDKASRFEVLEERLHKDEPEAAKKPPKKEKVKQDETTKKEAAAAAARKALDALAESETKAKANKKKAKAAKLAEKETKLAEKLAEATASMPKSKKRAAPAESVEVPKKSKVSTRLVKGVTIEDITVGKGRAVQRGRKIAILYRGRLTNGKQFDAAQNRKKPFTFRHGIGDVIKGMDIGIEGMRVGSKRTITIPSRLGYGREGSPPAIPGNSDLIFEIEVVNA</sequence>
<dbReference type="InterPro" id="IPR012795">
    <property type="entry name" value="tRNA_Ile_lys_synt_N"/>
</dbReference>
<dbReference type="InterPro" id="IPR014729">
    <property type="entry name" value="Rossmann-like_a/b/a_fold"/>
</dbReference>
<keyword evidence="13" id="KW-1185">Reference proteome</keyword>
<dbReference type="PROSITE" id="PS50059">
    <property type="entry name" value="FKBP_PPIASE"/>
    <property type="match status" value="1"/>
</dbReference>
<comment type="caution">
    <text evidence="12">The sequence shown here is derived from an EMBL/GenBank/DDBJ whole genome shotgun (WGS) entry which is preliminary data.</text>
</comment>
<dbReference type="CDD" id="cd01992">
    <property type="entry name" value="TilS_N"/>
    <property type="match status" value="1"/>
</dbReference>
<organism evidence="12 13">
    <name type="scientific">Hyaloperonospora brassicae</name>
    <name type="common">Brassica downy mildew</name>
    <name type="synonym">Peronospora brassicae</name>
    <dbReference type="NCBI Taxonomy" id="162125"/>
    <lineage>
        <taxon>Eukaryota</taxon>
        <taxon>Sar</taxon>
        <taxon>Stramenopiles</taxon>
        <taxon>Oomycota</taxon>
        <taxon>Peronosporomycetes</taxon>
        <taxon>Peronosporales</taxon>
        <taxon>Peronosporaceae</taxon>
        <taxon>Hyaloperonospora</taxon>
    </lineage>
</organism>
<dbReference type="InterPro" id="IPR041232">
    <property type="entry name" value="NPL"/>
</dbReference>
<evidence type="ECO:0000256" key="7">
    <source>
        <dbReference type="ARBA" id="ARBA00023235"/>
    </source>
</evidence>
<keyword evidence="7 9" id="KW-0413">Isomerase</keyword>
<dbReference type="EC" id="5.2.1.8" evidence="9"/>
<feature type="compositionally biased region" description="Acidic residues" evidence="10">
    <location>
        <begin position="564"/>
        <end position="580"/>
    </location>
</feature>
<feature type="compositionally biased region" description="Basic and acidic residues" evidence="10">
    <location>
        <begin position="609"/>
        <end position="619"/>
    </location>
</feature>
<dbReference type="Gene3D" id="2.60.120.340">
    <property type="entry name" value="Nucleoplasmin core domain"/>
    <property type="match status" value="1"/>
</dbReference>
<feature type="region of interest" description="Disordered" evidence="10">
    <location>
        <begin position="663"/>
        <end position="683"/>
    </location>
</feature>
<keyword evidence="4" id="KW-0547">Nucleotide-binding</keyword>
<dbReference type="AlphaFoldDB" id="A0AAV0UWN6"/>
<feature type="compositionally biased region" description="Basic and acidic residues" evidence="10">
    <location>
        <begin position="581"/>
        <end position="601"/>
    </location>
</feature>
<accession>A0AAV0UWN6</accession>
<dbReference type="Gene3D" id="3.10.50.40">
    <property type="match status" value="1"/>
</dbReference>
<dbReference type="InterPro" id="IPR011063">
    <property type="entry name" value="TilS/TtcA_N"/>
</dbReference>
<dbReference type="Gene3D" id="3.40.50.620">
    <property type="entry name" value="HUPs"/>
    <property type="match status" value="1"/>
</dbReference>
<dbReference type="Pfam" id="PF00254">
    <property type="entry name" value="FKBP_C"/>
    <property type="match status" value="1"/>
</dbReference>
<dbReference type="FunFam" id="3.10.50.40:FF:000006">
    <property type="entry name" value="Peptidyl-prolyl cis-trans isomerase"/>
    <property type="match status" value="1"/>
</dbReference>
<comment type="catalytic activity">
    <reaction evidence="8">
        <text>cytidine(34) in tRNA(Ile2) + L-lysine + ATP = lysidine(34) in tRNA(Ile2) + AMP + diphosphate + H(+)</text>
        <dbReference type="Rhea" id="RHEA:43744"/>
        <dbReference type="Rhea" id="RHEA-COMP:10625"/>
        <dbReference type="Rhea" id="RHEA-COMP:10670"/>
        <dbReference type="ChEBI" id="CHEBI:15378"/>
        <dbReference type="ChEBI" id="CHEBI:30616"/>
        <dbReference type="ChEBI" id="CHEBI:32551"/>
        <dbReference type="ChEBI" id="CHEBI:33019"/>
        <dbReference type="ChEBI" id="CHEBI:82748"/>
        <dbReference type="ChEBI" id="CHEBI:83665"/>
        <dbReference type="ChEBI" id="CHEBI:456215"/>
        <dbReference type="EC" id="6.3.4.19"/>
    </reaction>
</comment>
<protein>
    <recommendedName>
        <fullName evidence="9">peptidylprolyl isomerase</fullName>
        <ecNumber evidence="9">5.2.1.8</ecNumber>
    </recommendedName>
</protein>
<keyword evidence="5" id="KW-0067">ATP-binding</keyword>
<evidence type="ECO:0000256" key="2">
    <source>
        <dbReference type="ARBA" id="ARBA00022598"/>
    </source>
</evidence>
<evidence type="ECO:0000259" key="11">
    <source>
        <dbReference type="PROSITE" id="PS50059"/>
    </source>
</evidence>
<evidence type="ECO:0000256" key="10">
    <source>
        <dbReference type="SAM" id="MobiDB-lite"/>
    </source>
</evidence>
<dbReference type="PANTHER" id="PTHR43033">
    <property type="entry name" value="TRNA(ILE)-LYSIDINE SYNTHASE-RELATED"/>
    <property type="match status" value="1"/>
</dbReference>
<keyword evidence="3" id="KW-0819">tRNA processing</keyword>
<dbReference type="Proteomes" id="UP001162031">
    <property type="component" value="Unassembled WGS sequence"/>
</dbReference>
<dbReference type="HAMAP" id="MF_01161">
    <property type="entry name" value="tRNA_Ile_lys_synt"/>
    <property type="match status" value="1"/>
</dbReference>
<keyword evidence="2" id="KW-0436">Ligase</keyword>
<evidence type="ECO:0000256" key="9">
    <source>
        <dbReference type="PROSITE-ProRule" id="PRU00277"/>
    </source>
</evidence>
<feature type="domain" description="PPIase FKBP-type" evidence="11">
    <location>
        <begin position="713"/>
        <end position="800"/>
    </location>
</feature>